<evidence type="ECO:0000313" key="2">
    <source>
        <dbReference type="Proteomes" id="UP000076858"/>
    </source>
</evidence>
<reference evidence="1 2" key="1">
    <citation type="submission" date="2016-03" db="EMBL/GenBank/DDBJ databases">
        <title>EvidentialGene: Evidence-directed Construction of Genes on Genomes.</title>
        <authorList>
            <person name="Gilbert D.G."/>
            <person name="Choi J.-H."/>
            <person name="Mockaitis K."/>
            <person name="Colbourne J."/>
            <person name="Pfrender M."/>
        </authorList>
    </citation>
    <scope>NUCLEOTIDE SEQUENCE [LARGE SCALE GENOMIC DNA]</scope>
    <source>
        <strain evidence="1 2">Xinb3</strain>
        <tissue evidence="1">Complete organism</tissue>
    </source>
</reference>
<dbReference type="AlphaFoldDB" id="A0A165A7V3"/>
<accession>A0A165A7V3</accession>
<comment type="caution">
    <text evidence="1">The sequence shown here is derived from an EMBL/GenBank/DDBJ whole genome shotgun (WGS) entry which is preliminary data.</text>
</comment>
<organism evidence="1 2">
    <name type="scientific">Daphnia magna</name>
    <dbReference type="NCBI Taxonomy" id="35525"/>
    <lineage>
        <taxon>Eukaryota</taxon>
        <taxon>Metazoa</taxon>
        <taxon>Ecdysozoa</taxon>
        <taxon>Arthropoda</taxon>
        <taxon>Crustacea</taxon>
        <taxon>Branchiopoda</taxon>
        <taxon>Diplostraca</taxon>
        <taxon>Cladocera</taxon>
        <taxon>Anomopoda</taxon>
        <taxon>Daphniidae</taxon>
        <taxon>Daphnia</taxon>
    </lineage>
</organism>
<protein>
    <submittedName>
        <fullName evidence="1">Uncharacterized protein</fullName>
    </submittedName>
</protein>
<gene>
    <name evidence="1" type="ORF">APZ42_016888</name>
</gene>
<keyword evidence="2" id="KW-1185">Reference proteome</keyword>
<proteinExistence type="predicted"/>
<name>A0A165A7V3_9CRUS</name>
<dbReference type="Proteomes" id="UP000076858">
    <property type="component" value="Unassembled WGS sequence"/>
</dbReference>
<sequence length="97" mass="11296">MRRYIIGALQISVRDKSASGHEANSSMAMTSYPRQNGIRREGIDNFQTYSITTLNVYRLRYKLAARHRWRHCKMIALNGSVASPFLSRILFANRNRY</sequence>
<evidence type="ECO:0000313" key="1">
    <source>
        <dbReference type="EMBL" id="KZS17278.1"/>
    </source>
</evidence>
<dbReference type="EMBL" id="LRGB01000642">
    <property type="protein sequence ID" value="KZS17278.1"/>
    <property type="molecule type" value="Genomic_DNA"/>
</dbReference>